<feature type="domain" description="Response regulatory" evidence="7">
    <location>
        <begin position="222"/>
        <end position="340"/>
    </location>
</feature>
<dbReference type="PANTHER" id="PTHR33121:SF79">
    <property type="entry name" value="CYCLIC DI-GMP PHOSPHODIESTERASE PDED-RELATED"/>
    <property type="match status" value="1"/>
</dbReference>
<dbReference type="InterPro" id="IPR008207">
    <property type="entry name" value="Sig_transdc_His_kin_Hpt_dom"/>
</dbReference>
<dbReference type="SUPFAM" id="SSF52172">
    <property type="entry name" value="CheY-like"/>
    <property type="match status" value="2"/>
</dbReference>
<evidence type="ECO:0000256" key="4">
    <source>
        <dbReference type="PROSITE-ProRule" id="PRU00110"/>
    </source>
</evidence>
<dbReference type="PROSITE" id="PS50112">
    <property type="entry name" value="PAS"/>
    <property type="match status" value="1"/>
</dbReference>
<dbReference type="CDD" id="cd01948">
    <property type="entry name" value="EAL"/>
    <property type="match status" value="1"/>
</dbReference>
<dbReference type="Gene3D" id="3.40.50.2300">
    <property type="match status" value="2"/>
</dbReference>
<dbReference type="GO" id="GO:0000155">
    <property type="term" value="F:phosphorelay sensor kinase activity"/>
    <property type="evidence" value="ECO:0007669"/>
    <property type="project" value="InterPro"/>
</dbReference>
<dbReference type="Gene3D" id="1.20.120.160">
    <property type="entry name" value="HPT domain"/>
    <property type="match status" value="1"/>
</dbReference>
<feature type="modified residue" description="4-aspartylphosphate" evidence="5">
    <location>
        <position position="554"/>
    </location>
</feature>
<feature type="modified residue" description="Phosphohistidine" evidence="4">
    <location>
        <position position="417"/>
    </location>
</feature>
<proteinExistence type="predicted"/>
<evidence type="ECO:0000259" key="10">
    <source>
        <dbReference type="PROSITE" id="PS50894"/>
    </source>
</evidence>
<feature type="domain" description="Response regulatory" evidence="7">
    <location>
        <begin position="502"/>
        <end position="624"/>
    </location>
</feature>
<dbReference type="Pfam" id="PF01627">
    <property type="entry name" value="Hpt"/>
    <property type="match status" value="1"/>
</dbReference>
<dbReference type="SMART" id="SM00052">
    <property type="entry name" value="EAL"/>
    <property type="match status" value="1"/>
</dbReference>
<keyword evidence="3" id="KW-0902">Two-component regulatory system</keyword>
<feature type="coiled-coil region" evidence="6">
    <location>
        <begin position="125"/>
        <end position="152"/>
    </location>
</feature>
<dbReference type="OrthoDB" id="9813903at2"/>
<sequence>MSPDPEGEDRLWPLLECLPLAVAVFDRQGRTQYVNAKFVDLFGYGTQEIATLDAWWQKASPDHDSYIALRDHWQGIMGRAEQSRFEVEPIAGMAACKGGEPRYLEMRANILGERILATVIDLTARRQAEQAMQQAKAEADRALREKSELVARIGRDIYAPLNVILGYAQLLEQEPDLPQAGRTQIREIKAAGDQMLEMVKQVIGAVSSTPAAGVAEPAPRRHILAAEDYEPNRILLKRQLSKLGYGVDFARDGAEALQMWQGGGYGLILTDCNMPVMDGITLAERIREIERGQGGHVPIVALSANTIQQDIDRCLSAGIDAFLGKPVQLHDLKEMLDRFGLGDGQVAAKMPAAGTVAAPSQERRSPMQALRMLLDENDPRELGRMSEIFIGSLQGLLDEIDAGMQAASAEAVGKSLHKLKSSLLAIGDEALAGQAVALESAAKAGDWAAIRRGVPILSRSAAGVIQAIREELQHASAQAQAPDPDPDPARLPAAEADWANLRVLVVDDDVFMRLQIGSILQRLGVREVRQAGNGTEALASLDAHPHDADVIVTDLNMPGMDGVEFIRHLVARKFRGGIAFVSGEDSRVLSSVQELAKAQNLRVLGTLVKPVYSAALYDVLNRYGASETAAAGTAAGPAISVGDLLTGLESNQFVAYFQPKVDARSLEVIGVEVLARWNHPQHGILAPGLFVPLAENGGLIEILTMAIFKNAIDAGSELHRLGHQLKIAVNYSAQSFGSLELPEFIVATSQAAGLDPRYLIIEVTESGLVHDPTVALDVLSRLRLKGVSLSIDDFGTGYSSMEQLRRIPFSELKIDQGFVRGADQDATARSILESSIAMAKKLNLTTVAEGVETQEDLEVVRSLGCDLVQGYLIAKPMALADLIVWLQRKR</sequence>
<dbReference type="NCBIfam" id="TIGR00229">
    <property type="entry name" value="sensory_box"/>
    <property type="match status" value="1"/>
</dbReference>
<organism evidence="11 12">
    <name type="scientific">Sulfuritortus calidifontis</name>
    <dbReference type="NCBI Taxonomy" id="1914471"/>
    <lineage>
        <taxon>Bacteria</taxon>
        <taxon>Pseudomonadati</taxon>
        <taxon>Pseudomonadota</taxon>
        <taxon>Betaproteobacteria</taxon>
        <taxon>Nitrosomonadales</taxon>
        <taxon>Thiobacillaceae</taxon>
        <taxon>Sulfuritortus</taxon>
    </lineage>
</organism>
<dbReference type="InterPro" id="IPR013656">
    <property type="entry name" value="PAS_4"/>
</dbReference>
<evidence type="ECO:0000256" key="6">
    <source>
        <dbReference type="SAM" id="Coils"/>
    </source>
</evidence>
<dbReference type="InterPro" id="IPR000014">
    <property type="entry name" value="PAS"/>
</dbReference>
<comment type="caution">
    <text evidence="11">The sequence shown here is derived from an EMBL/GenBank/DDBJ whole genome shotgun (WGS) entry which is preliminary data.</text>
</comment>
<dbReference type="PANTHER" id="PTHR33121">
    <property type="entry name" value="CYCLIC DI-GMP PHOSPHODIESTERASE PDEF"/>
    <property type="match status" value="1"/>
</dbReference>
<dbReference type="PROSITE" id="PS50110">
    <property type="entry name" value="RESPONSE_REGULATORY"/>
    <property type="match status" value="2"/>
</dbReference>
<dbReference type="InterPro" id="IPR035919">
    <property type="entry name" value="EAL_sf"/>
</dbReference>
<dbReference type="SMART" id="SM00448">
    <property type="entry name" value="REC"/>
    <property type="match status" value="2"/>
</dbReference>
<gene>
    <name evidence="11" type="ORF">EDC61_10813</name>
</gene>
<evidence type="ECO:0000313" key="11">
    <source>
        <dbReference type="EMBL" id="TCS71670.1"/>
    </source>
</evidence>
<evidence type="ECO:0000256" key="2">
    <source>
        <dbReference type="ARBA" id="ARBA00012438"/>
    </source>
</evidence>
<dbReference type="EC" id="2.7.13.3" evidence="2"/>
<evidence type="ECO:0000259" key="9">
    <source>
        <dbReference type="PROSITE" id="PS50883"/>
    </source>
</evidence>
<dbReference type="InterPro" id="IPR036097">
    <property type="entry name" value="HisK_dim/P_sf"/>
</dbReference>
<dbReference type="AlphaFoldDB" id="A0A4R3JX20"/>
<keyword evidence="6" id="KW-0175">Coiled coil</keyword>
<dbReference type="InterPro" id="IPR035965">
    <property type="entry name" value="PAS-like_dom_sf"/>
</dbReference>
<reference evidence="11 12" key="1">
    <citation type="submission" date="2019-03" db="EMBL/GenBank/DDBJ databases">
        <title>Genomic Encyclopedia of Type Strains, Phase IV (KMG-IV): sequencing the most valuable type-strain genomes for metagenomic binning, comparative biology and taxonomic classification.</title>
        <authorList>
            <person name="Goeker M."/>
        </authorList>
    </citation>
    <scope>NUCLEOTIDE SEQUENCE [LARGE SCALE GENOMIC DNA]</scope>
    <source>
        <strain evidence="11 12">DSM 103923</strain>
    </source>
</reference>
<dbReference type="InterPro" id="IPR003661">
    <property type="entry name" value="HisK_dim/P_dom"/>
</dbReference>
<feature type="modified residue" description="4-aspartylphosphate" evidence="5">
    <location>
        <position position="271"/>
    </location>
</feature>
<dbReference type="InterPro" id="IPR050706">
    <property type="entry name" value="Cyclic-di-GMP_PDE-like"/>
</dbReference>
<dbReference type="Pfam" id="PF00512">
    <property type="entry name" value="HisKA"/>
    <property type="match status" value="1"/>
</dbReference>
<keyword evidence="5" id="KW-0597">Phosphoprotein</keyword>
<dbReference type="SUPFAM" id="SSF55785">
    <property type="entry name" value="PYP-like sensor domain (PAS domain)"/>
    <property type="match status" value="1"/>
</dbReference>
<evidence type="ECO:0000256" key="5">
    <source>
        <dbReference type="PROSITE-ProRule" id="PRU00169"/>
    </source>
</evidence>
<evidence type="ECO:0000256" key="3">
    <source>
        <dbReference type="ARBA" id="ARBA00023012"/>
    </source>
</evidence>
<dbReference type="GO" id="GO:0071111">
    <property type="term" value="F:cyclic-guanylate-specific phosphodiesterase activity"/>
    <property type="evidence" value="ECO:0007669"/>
    <property type="project" value="InterPro"/>
</dbReference>
<dbReference type="Pfam" id="PF00072">
    <property type="entry name" value="Response_reg"/>
    <property type="match status" value="2"/>
</dbReference>
<dbReference type="PROSITE" id="PS50883">
    <property type="entry name" value="EAL"/>
    <property type="match status" value="1"/>
</dbReference>
<dbReference type="Gene3D" id="3.30.450.20">
    <property type="entry name" value="PAS domain"/>
    <property type="match status" value="1"/>
</dbReference>
<dbReference type="EMBL" id="SLZY01000008">
    <property type="protein sequence ID" value="TCS71670.1"/>
    <property type="molecule type" value="Genomic_DNA"/>
</dbReference>
<accession>A0A4R3JX20</accession>
<dbReference type="SUPFAM" id="SSF47384">
    <property type="entry name" value="Homodimeric domain of signal transducing histidine kinase"/>
    <property type="match status" value="1"/>
</dbReference>
<keyword evidence="12" id="KW-1185">Reference proteome</keyword>
<protein>
    <recommendedName>
        <fullName evidence="2">histidine kinase</fullName>
        <ecNumber evidence="2">2.7.13.3</ecNumber>
    </recommendedName>
</protein>
<feature type="domain" description="EAL" evidence="9">
    <location>
        <begin position="637"/>
        <end position="890"/>
    </location>
</feature>
<dbReference type="SMART" id="SM00388">
    <property type="entry name" value="HisKA"/>
    <property type="match status" value="1"/>
</dbReference>
<dbReference type="Gene3D" id="3.20.20.450">
    <property type="entry name" value="EAL domain"/>
    <property type="match status" value="1"/>
</dbReference>
<feature type="domain" description="HPt" evidence="10">
    <location>
        <begin position="378"/>
        <end position="482"/>
    </location>
</feature>
<evidence type="ECO:0000256" key="1">
    <source>
        <dbReference type="ARBA" id="ARBA00000085"/>
    </source>
</evidence>
<dbReference type="InterPro" id="IPR001633">
    <property type="entry name" value="EAL_dom"/>
</dbReference>
<dbReference type="Proteomes" id="UP000295135">
    <property type="component" value="Unassembled WGS sequence"/>
</dbReference>
<dbReference type="InterPro" id="IPR001789">
    <property type="entry name" value="Sig_transdc_resp-reg_receiver"/>
</dbReference>
<dbReference type="InterPro" id="IPR011006">
    <property type="entry name" value="CheY-like_superfamily"/>
</dbReference>
<evidence type="ECO:0000313" key="12">
    <source>
        <dbReference type="Proteomes" id="UP000295135"/>
    </source>
</evidence>
<dbReference type="PROSITE" id="PS50894">
    <property type="entry name" value="HPT"/>
    <property type="match status" value="1"/>
</dbReference>
<dbReference type="CDD" id="cd00082">
    <property type="entry name" value="HisKA"/>
    <property type="match status" value="1"/>
</dbReference>
<dbReference type="RefSeq" id="WP_126460408.1">
    <property type="nucleotide sequence ID" value="NZ_AP018721.1"/>
</dbReference>
<evidence type="ECO:0000259" key="8">
    <source>
        <dbReference type="PROSITE" id="PS50112"/>
    </source>
</evidence>
<feature type="domain" description="PAS" evidence="8">
    <location>
        <begin position="7"/>
        <end position="49"/>
    </location>
</feature>
<evidence type="ECO:0000259" key="7">
    <source>
        <dbReference type="PROSITE" id="PS50110"/>
    </source>
</evidence>
<dbReference type="InterPro" id="IPR036641">
    <property type="entry name" value="HPT_dom_sf"/>
</dbReference>
<comment type="catalytic activity">
    <reaction evidence="1">
        <text>ATP + protein L-histidine = ADP + protein N-phospho-L-histidine.</text>
        <dbReference type="EC" id="2.7.13.3"/>
    </reaction>
</comment>
<dbReference type="SUPFAM" id="SSF47226">
    <property type="entry name" value="Histidine-containing phosphotransfer domain, HPT domain"/>
    <property type="match status" value="1"/>
</dbReference>
<dbReference type="Gene3D" id="1.10.287.130">
    <property type="match status" value="1"/>
</dbReference>
<dbReference type="Pfam" id="PF08448">
    <property type="entry name" value="PAS_4"/>
    <property type="match status" value="1"/>
</dbReference>
<name>A0A4R3JX20_9PROT</name>
<dbReference type="SUPFAM" id="SSF141868">
    <property type="entry name" value="EAL domain-like"/>
    <property type="match status" value="1"/>
</dbReference>
<dbReference type="CDD" id="cd17546">
    <property type="entry name" value="REC_hyHK_CKI1_RcsC-like"/>
    <property type="match status" value="1"/>
</dbReference>
<dbReference type="Pfam" id="PF00563">
    <property type="entry name" value="EAL"/>
    <property type="match status" value="1"/>
</dbReference>